<keyword evidence="9" id="KW-1185">Reference proteome</keyword>
<dbReference type="CDD" id="cd00383">
    <property type="entry name" value="trans_reg_C"/>
    <property type="match status" value="1"/>
</dbReference>
<evidence type="ECO:0000256" key="1">
    <source>
        <dbReference type="ARBA" id="ARBA00022553"/>
    </source>
</evidence>
<dbReference type="InterPro" id="IPR036388">
    <property type="entry name" value="WH-like_DNA-bd_sf"/>
</dbReference>
<dbReference type="PROSITE" id="PS51755">
    <property type="entry name" value="OMPR_PHOB"/>
    <property type="match status" value="1"/>
</dbReference>
<evidence type="ECO:0000256" key="5">
    <source>
        <dbReference type="ARBA" id="ARBA00023163"/>
    </source>
</evidence>
<evidence type="ECO:0000313" key="9">
    <source>
        <dbReference type="Proteomes" id="UP001523565"/>
    </source>
</evidence>
<dbReference type="RefSeq" id="WP_262070336.1">
    <property type="nucleotide sequence ID" value="NZ_JAMXOC010000038.1"/>
</dbReference>
<accession>A0ABT1ENX3</accession>
<evidence type="ECO:0000256" key="2">
    <source>
        <dbReference type="ARBA" id="ARBA00023012"/>
    </source>
</evidence>
<dbReference type="Gene3D" id="3.40.50.2300">
    <property type="match status" value="1"/>
</dbReference>
<keyword evidence="2" id="KW-0902">Two-component regulatory system</keyword>
<reference evidence="8 9" key="1">
    <citation type="journal article" date="2022" name="Genome Biol. Evol.">
        <title>Host diet, physiology and behaviors set the stage for Lachnospiraceae cladogenesis.</title>
        <authorList>
            <person name="Vera-Ponce De Leon A."/>
            <person name="Schneider M."/>
            <person name="Jahnes B.C."/>
            <person name="Sadowski V."/>
            <person name="Camuy-Velez L.A."/>
            <person name="Duan J."/>
            <person name="Sabree Z.L."/>
        </authorList>
    </citation>
    <scope>NUCLEOTIDE SEQUENCE [LARGE SCALE GENOMIC DNA]</scope>
    <source>
        <strain evidence="8 9">PAL227</strain>
    </source>
</reference>
<sequence>MREIRPTIEKARRRAVIIGKELPFWQRIKQGLEAKQVEVEVKNDTAEAIVSCVKEQFDVVLVDNEVENKGGLWLIGALREVNDNLKYVLIIKDEDEQTEVAAIKEKVDMILPDCKDEKVVLRYVEKLIKETDTSEPLVKKPKQEQVIFDAFRGAVVINGYEYQMTRKEFELVRFLVKHENEALSREYIYEQVWWGSFKNADPRTVDGCVKRIRMKIGFHYITSIRGYGYMWNTEGIY</sequence>
<dbReference type="EMBL" id="JAMZFV010000038">
    <property type="protein sequence ID" value="MCP1111477.1"/>
    <property type="molecule type" value="Genomic_DNA"/>
</dbReference>
<evidence type="ECO:0000256" key="6">
    <source>
        <dbReference type="PROSITE-ProRule" id="PRU01091"/>
    </source>
</evidence>
<evidence type="ECO:0000313" key="8">
    <source>
        <dbReference type="EMBL" id="MCP1111477.1"/>
    </source>
</evidence>
<dbReference type="PANTHER" id="PTHR48111">
    <property type="entry name" value="REGULATOR OF RPOS"/>
    <property type="match status" value="1"/>
</dbReference>
<dbReference type="SMART" id="SM00862">
    <property type="entry name" value="Trans_reg_C"/>
    <property type="match status" value="1"/>
</dbReference>
<dbReference type="InterPro" id="IPR039420">
    <property type="entry name" value="WalR-like"/>
</dbReference>
<evidence type="ECO:0000259" key="7">
    <source>
        <dbReference type="PROSITE" id="PS51755"/>
    </source>
</evidence>
<evidence type="ECO:0000256" key="4">
    <source>
        <dbReference type="ARBA" id="ARBA00023125"/>
    </source>
</evidence>
<keyword evidence="4 6" id="KW-0238">DNA-binding</keyword>
<feature type="domain" description="OmpR/PhoB-type" evidence="7">
    <location>
        <begin position="138"/>
        <end position="233"/>
    </location>
</feature>
<dbReference type="SUPFAM" id="SSF46894">
    <property type="entry name" value="C-terminal effector domain of the bipartite response regulators"/>
    <property type="match status" value="1"/>
</dbReference>
<keyword evidence="1" id="KW-0597">Phosphoprotein</keyword>
<organism evidence="8 9">
    <name type="scientific">Ohessyouella blattaphilus</name>
    <dbReference type="NCBI Taxonomy" id="2949333"/>
    <lineage>
        <taxon>Bacteria</taxon>
        <taxon>Bacillati</taxon>
        <taxon>Bacillota</taxon>
        <taxon>Clostridia</taxon>
        <taxon>Lachnospirales</taxon>
        <taxon>Lachnospiraceae</taxon>
        <taxon>Ohessyouella</taxon>
    </lineage>
</organism>
<dbReference type="Proteomes" id="UP001523565">
    <property type="component" value="Unassembled WGS sequence"/>
</dbReference>
<evidence type="ECO:0000256" key="3">
    <source>
        <dbReference type="ARBA" id="ARBA00023015"/>
    </source>
</evidence>
<dbReference type="InterPro" id="IPR011006">
    <property type="entry name" value="CheY-like_superfamily"/>
</dbReference>
<gene>
    <name evidence="8" type="ORF">NK118_14580</name>
</gene>
<comment type="caution">
    <text evidence="8">The sequence shown here is derived from an EMBL/GenBank/DDBJ whole genome shotgun (WGS) entry which is preliminary data.</text>
</comment>
<proteinExistence type="predicted"/>
<dbReference type="SUPFAM" id="SSF52172">
    <property type="entry name" value="CheY-like"/>
    <property type="match status" value="1"/>
</dbReference>
<dbReference type="InterPro" id="IPR001867">
    <property type="entry name" value="OmpR/PhoB-type_DNA-bd"/>
</dbReference>
<keyword evidence="3" id="KW-0805">Transcription regulation</keyword>
<dbReference type="Pfam" id="PF00486">
    <property type="entry name" value="Trans_reg_C"/>
    <property type="match status" value="1"/>
</dbReference>
<dbReference type="Gene3D" id="1.10.10.10">
    <property type="entry name" value="Winged helix-like DNA-binding domain superfamily/Winged helix DNA-binding domain"/>
    <property type="match status" value="1"/>
</dbReference>
<dbReference type="PANTHER" id="PTHR48111:SF1">
    <property type="entry name" value="TWO-COMPONENT RESPONSE REGULATOR ORR33"/>
    <property type="match status" value="1"/>
</dbReference>
<name>A0ABT1ENX3_9FIRM</name>
<protein>
    <submittedName>
        <fullName evidence="8">Winged helix-turn-helix domain-containing protein</fullName>
    </submittedName>
</protein>
<feature type="DNA-binding region" description="OmpR/PhoB-type" evidence="6">
    <location>
        <begin position="138"/>
        <end position="233"/>
    </location>
</feature>
<keyword evidence="5" id="KW-0804">Transcription</keyword>
<dbReference type="InterPro" id="IPR016032">
    <property type="entry name" value="Sig_transdc_resp-reg_C-effctor"/>
</dbReference>